<dbReference type="EMBL" id="VLLL01000005">
    <property type="protein sequence ID" value="TWJ14769.1"/>
    <property type="molecule type" value="Genomic_DNA"/>
</dbReference>
<organism evidence="1 2">
    <name type="scientific">Stackebrandtia albiflava</name>
    <dbReference type="NCBI Taxonomy" id="406432"/>
    <lineage>
        <taxon>Bacteria</taxon>
        <taxon>Bacillati</taxon>
        <taxon>Actinomycetota</taxon>
        <taxon>Actinomycetes</taxon>
        <taxon>Glycomycetales</taxon>
        <taxon>Glycomycetaceae</taxon>
        <taxon>Stackebrandtia</taxon>
    </lineage>
</organism>
<keyword evidence="2" id="KW-1185">Reference proteome</keyword>
<dbReference type="AlphaFoldDB" id="A0A562VA58"/>
<accession>A0A562VA58</accession>
<comment type="caution">
    <text evidence="1">The sequence shown here is derived from an EMBL/GenBank/DDBJ whole genome shotgun (WGS) entry which is preliminary data.</text>
</comment>
<evidence type="ECO:0000313" key="2">
    <source>
        <dbReference type="Proteomes" id="UP000321617"/>
    </source>
</evidence>
<sequence length="119" mass="13375">MWRRVAVPHREATAVVGMSTAPVPEVTWAGLTVFGTFWSVYAQQVITVTSAPTAAHTIRVWGRRCGVRALILTISCPSHFPEPRWGAAWVNNPPEWRHEIEHGAVDVYERWDAAREVTT</sequence>
<reference evidence="1 2" key="1">
    <citation type="journal article" date="2013" name="Stand. Genomic Sci.">
        <title>Genomic Encyclopedia of Type Strains, Phase I: The one thousand microbial genomes (KMG-I) project.</title>
        <authorList>
            <person name="Kyrpides N.C."/>
            <person name="Woyke T."/>
            <person name="Eisen J.A."/>
            <person name="Garrity G."/>
            <person name="Lilburn T.G."/>
            <person name="Beck B.J."/>
            <person name="Whitman W.B."/>
            <person name="Hugenholtz P."/>
            <person name="Klenk H.P."/>
        </authorList>
    </citation>
    <scope>NUCLEOTIDE SEQUENCE [LARGE SCALE GENOMIC DNA]</scope>
    <source>
        <strain evidence="1 2">DSM 45044</strain>
    </source>
</reference>
<protein>
    <submittedName>
        <fullName evidence="1">Uncharacterized protein</fullName>
    </submittedName>
</protein>
<evidence type="ECO:0000313" key="1">
    <source>
        <dbReference type="EMBL" id="TWJ14769.1"/>
    </source>
</evidence>
<proteinExistence type="predicted"/>
<dbReference type="Proteomes" id="UP000321617">
    <property type="component" value="Unassembled WGS sequence"/>
</dbReference>
<name>A0A562VA58_9ACTN</name>
<gene>
    <name evidence="1" type="ORF">LX16_0459</name>
</gene>